<feature type="compositionally biased region" description="Polar residues" evidence="1">
    <location>
        <begin position="22"/>
        <end position="39"/>
    </location>
</feature>
<organism evidence="2 3">
    <name type="scientific">Acropora cervicornis</name>
    <name type="common">Staghorn coral</name>
    <dbReference type="NCBI Taxonomy" id="6130"/>
    <lineage>
        <taxon>Eukaryota</taxon>
        <taxon>Metazoa</taxon>
        <taxon>Cnidaria</taxon>
        <taxon>Anthozoa</taxon>
        <taxon>Hexacorallia</taxon>
        <taxon>Scleractinia</taxon>
        <taxon>Astrocoeniina</taxon>
        <taxon>Acroporidae</taxon>
        <taxon>Acropora</taxon>
    </lineage>
</organism>
<feature type="region of interest" description="Disordered" evidence="1">
    <location>
        <begin position="1"/>
        <end position="137"/>
    </location>
</feature>
<dbReference type="Proteomes" id="UP001249851">
    <property type="component" value="Unassembled WGS sequence"/>
</dbReference>
<evidence type="ECO:0000313" key="2">
    <source>
        <dbReference type="EMBL" id="KAK2557854.1"/>
    </source>
</evidence>
<comment type="caution">
    <text evidence="2">The sequence shown here is derived from an EMBL/GenBank/DDBJ whole genome shotgun (WGS) entry which is preliminary data.</text>
</comment>
<evidence type="ECO:0000313" key="3">
    <source>
        <dbReference type="Proteomes" id="UP001249851"/>
    </source>
</evidence>
<feature type="compositionally biased region" description="Basic and acidic residues" evidence="1">
    <location>
        <begin position="1"/>
        <end position="14"/>
    </location>
</feature>
<proteinExistence type="predicted"/>
<feature type="compositionally biased region" description="Basic and acidic residues" evidence="1">
    <location>
        <begin position="120"/>
        <end position="137"/>
    </location>
</feature>
<sequence>MQHDGEETSSHNDDNINEDPTVGNTNMTMALKLTSTAPTTVVPGDDEDENDQDSSGSEHIGDSESEVDNMQHDGEETSSHNDENINEDPTRENTQTTMALKLTSTAPPTVDSEDDEDEHDKDSSDSEESKDSESEGD</sequence>
<keyword evidence="3" id="KW-1185">Reference proteome</keyword>
<dbReference type="AlphaFoldDB" id="A0AAD9V1H8"/>
<feature type="compositionally biased region" description="Polar residues" evidence="1">
    <location>
        <begin position="92"/>
        <end position="107"/>
    </location>
</feature>
<protein>
    <submittedName>
        <fullName evidence="2">Uncharacterized protein</fullName>
    </submittedName>
</protein>
<gene>
    <name evidence="2" type="ORF">P5673_019829</name>
</gene>
<feature type="compositionally biased region" description="Basic and acidic residues" evidence="1">
    <location>
        <begin position="69"/>
        <end position="91"/>
    </location>
</feature>
<reference evidence="2" key="1">
    <citation type="journal article" date="2023" name="G3 (Bethesda)">
        <title>Whole genome assembly and annotation of the endangered Caribbean coral Acropora cervicornis.</title>
        <authorList>
            <person name="Selwyn J.D."/>
            <person name="Vollmer S.V."/>
        </authorList>
    </citation>
    <scope>NUCLEOTIDE SEQUENCE</scope>
    <source>
        <strain evidence="2">K2</strain>
    </source>
</reference>
<name>A0AAD9V1H8_ACRCE</name>
<accession>A0AAD9V1H8</accession>
<evidence type="ECO:0000256" key="1">
    <source>
        <dbReference type="SAM" id="MobiDB-lite"/>
    </source>
</evidence>
<reference evidence="2" key="2">
    <citation type="journal article" date="2023" name="Science">
        <title>Genomic signatures of disease resistance in endangered staghorn corals.</title>
        <authorList>
            <person name="Vollmer S.V."/>
            <person name="Selwyn J.D."/>
            <person name="Despard B.A."/>
            <person name="Roesel C.L."/>
        </authorList>
    </citation>
    <scope>NUCLEOTIDE SEQUENCE</scope>
    <source>
        <strain evidence="2">K2</strain>
    </source>
</reference>
<dbReference type="EMBL" id="JARQWQ010000047">
    <property type="protein sequence ID" value="KAK2557854.1"/>
    <property type="molecule type" value="Genomic_DNA"/>
</dbReference>